<dbReference type="SUPFAM" id="SSF81853">
    <property type="entry name" value="Family 10 polysaccharide lyase"/>
    <property type="match status" value="1"/>
</dbReference>
<protein>
    <submittedName>
        <fullName evidence="1">Uncharacterized protein</fullName>
    </submittedName>
</protein>
<name>A0A382LM16_9ZZZZ</name>
<dbReference type="Pfam" id="PF09492">
    <property type="entry name" value="Pec_lyase"/>
    <property type="match status" value="1"/>
</dbReference>
<organism evidence="1">
    <name type="scientific">marine metagenome</name>
    <dbReference type="NCBI Taxonomy" id="408172"/>
    <lineage>
        <taxon>unclassified sequences</taxon>
        <taxon>metagenomes</taxon>
        <taxon>ecological metagenomes</taxon>
    </lineage>
</organism>
<dbReference type="EMBL" id="UINC01088010">
    <property type="protein sequence ID" value="SVC37864.1"/>
    <property type="molecule type" value="Genomic_DNA"/>
</dbReference>
<dbReference type="InterPro" id="IPR012669">
    <property type="entry name" value="Pectate_lyase"/>
</dbReference>
<dbReference type="Gene3D" id="1.50.10.20">
    <property type="match status" value="1"/>
</dbReference>
<sequence length="101" mass="11697">MIGIRQIKKEAKGSSNGWDKVVVRDASAPPMWARFYEIGTNRPIFCSRDGVPRKTLAEISYERRNGYSWLGYYGQDLLAKDYSLWQQKWVPKDNVLRNSAP</sequence>
<dbReference type="AlphaFoldDB" id="A0A382LM16"/>
<accession>A0A382LM16</accession>
<evidence type="ECO:0000313" key="1">
    <source>
        <dbReference type="EMBL" id="SVC37864.1"/>
    </source>
</evidence>
<proteinExistence type="predicted"/>
<gene>
    <name evidence="1" type="ORF">METZ01_LOCUS290718</name>
</gene>
<reference evidence="1" key="1">
    <citation type="submission" date="2018-05" db="EMBL/GenBank/DDBJ databases">
        <authorList>
            <person name="Lanie J.A."/>
            <person name="Ng W.-L."/>
            <person name="Kazmierczak K.M."/>
            <person name="Andrzejewski T.M."/>
            <person name="Davidsen T.M."/>
            <person name="Wayne K.J."/>
            <person name="Tettelin H."/>
            <person name="Glass J.I."/>
            <person name="Rusch D."/>
            <person name="Podicherti R."/>
            <person name="Tsui H.-C.T."/>
            <person name="Winkler M.E."/>
        </authorList>
    </citation>
    <scope>NUCLEOTIDE SEQUENCE</scope>
</reference>